<dbReference type="InterPro" id="IPR001910">
    <property type="entry name" value="Inosine/uridine_hydrolase_dom"/>
</dbReference>
<evidence type="ECO:0000259" key="3">
    <source>
        <dbReference type="Pfam" id="PF01156"/>
    </source>
</evidence>
<organism evidence="4 5">
    <name type="scientific">Candidatus Choladousia intestinavium</name>
    <dbReference type="NCBI Taxonomy" id="2840727"/>
    <lineage>
        <taxon>Bacteria</taxon>
        <taxon>Bacillati</taxon>
        <taxon>Bacillota</taxon>
        <taxon>Clostridia</taxon>
        <taxon>Lachnospirales</taxon>
        <taxon>Lachnospiraceae</taxon>
        <taxon>Lachnospiraceae incertae sedis</taxon>
        <taxon>Candidatus Choladousia</taxon>
    </lineage>
</organism>
<gene>
    <name evidence="4" type="ORF">IAB31_04950</name>
</gene>
<protein>
    <submittedName>
        <fullName evidence="4">Nucleoside hydrolase</fullName>
    </submittedName>
</protein>
<dbReference type="Proteomes" id="UP000886757">
    <property type="component" value="Unassembled WGS sequence"/>
</dbReference>
<reference evidence="4" key="1">
    <citation type="submission" date="2020-10" db="EMBL/GenBank/DDBJ databases">
        <authorList>
            <person name="Gilroy R."/>
        </authorList>
    </citation>
    <scope>NUCLEOTIDE SEQUENCE</scope>
    <source>
        <strain evidence="4">ChiSjej4B22-8148</strain>
    </source>
</reference>
<comment type="caution">
    <text evidence="4">The sequence shown here is derived from an EMBL/GenBank/DDBJ whole genome shotgun (WGS) entry which is preliminary data.</text>
</comment>
<dbReference type="SUPFAM" id="SSF53590">
    <property type="entry name" value="Nucleoside hydrolase"/>
    <property type="match status" value="1"/>
</dbReference>
<dbReference type="InterPro" id="IPR023186">
    <property type="entry name" value="IUNH"/>
</dbReference>
<evidence type="ECO:0000313" key="4">
    <source>
        <dbReference type="EMBL" id="HIR13255.1"/>
    </source>
</evidence>
<dbReference type="EMBL" id="DVGK01000058">
    <property type="protein sequence ID" value="HIR13255.1"/>
    <property type="molecule type" value="Genomic_DNA"/>
</dbReference>
<dbReference type="GO" id="GO:0006152">
    <property type="term" value="P:purine nucleoside catabolic process"/>
    <property type="evidence" value="ECO:0007669"/>
    <property type="project" value="TreeGrafter"/>
</dbReference>
<sequence length="344" mass="38049">MNAETKKRNVIIDCDPGIDDCLALMLALKSPELNILGITTVCGNVPASLGAKNALKILKRCGRLDIPVYVGEEKPLQREYISAQDTHGEDGLGDSGIPEVTETVPFYGAVDFLNRTLAEAERVSVIALGPLTNIALALKKNPESWTYAEAFVSMGGSFKSFGNCSPVAEYNYWCDPHAASYVYRHLPVKTQMIGLDVTRKIVLRPDILEYISQICPEEGEYLRKITRFYFDFHWAQEQVLGCVINDPLAVAYFIDPSLCQGRDMYTDIVTEGIALGQSVCDEMGIWKKEPNSHVLLKTDSVRFMKLFLERIAGAKEPQLSGILKQLYPGETLTGDLSERKGGVG</sequence>
<keyword evidence="2" id="KW-0326">Glycosidase</keyword>
<evidence type="ECO:0000256" key="2">
    <source>
        <dbReference type="ARBA" id="ARBA00023295"/>
    </source>
</evidence>
<dbReference type="Pfam" id="PF01156">
    <property type="entry name" value="IU_nuc_hydro"/>
    <property type="match status" value="1"/>
</dbReference>
<accession>A0A9D1ABD9</accession>
<name>A0A9D1ABD9_9FIRM</name>
<dbReference type="PANTHER" id="PTHR12304:SF4">
    <property type="entry name" value="URIDINE NUCLEOSIDASE"/>
    <property type="match status" value="1"/>
</dbReference>
<dbReference type="Gene3D" id="3.90.245.10">
    <property type="entry name" value="Ribonucleoside hydrolase-like"/>
    <property type="match status" value="1"/>
</dbReference>
<dbReference type="InterPro" id="IPR036452">
    <property type="entry name" value="Ribo_hydro-like"/>
</dbReference>
<dbReference type="GO" id="GO:0008477">
    <property type="term" value="F:purine nucleosidase activity"/>
    <property type="evidence" value="ECO:0007669"/>
    <property type="project" value="TreeGrafter"/>
</dbReference>
<evidence type="ECO:0000256" key="1">
    <source>
        <dbReference type="ARBA" id="ARBA00022801"/>
    </source>
</evidence>
<dbReference type="GO" id="GO:0005829">
    <property type="term" value="C:cytosol"/>
    <property type="evidence" value="ECO:0007669"/>
    <property type="project" value="TreeGrafter"/>
</dbReference>
<dbReference type="AlphaFoldDB" id="A0A9D1ABD9"/>
<dbReference type="PANTHER" id="PTHR12304">
    <property type="entry name" value="INOSINE-URIDINE PREFERRING NUCLEOSIDE HYDROLASE"/>
    <property type="match status" value="1"/>
</dbReference>
<proteinExistence type="predicted"/>
<evidence type="ECO:0000313" key="5">
    <source>
        <dbReference type="Proteomes" id="UP000886757"/>
    </source>
</evidence>
<reference evidence="4" key="2">
    <citation type="journal article" date="2021" name="PeerJ">
        <title>Extensive microbial diversity within the chicken gut microbiome revealed by metagenomics and culture.</title>
        <authorList>
            <person name="Gilroy R."/>
            <person name="Ravi A."/>
            <person name="Getino M."/>
            <person name="Pursley I."/>
            <person name="Horton D.L."/>
            <person name="Alikhan N.F."/>
            <person name="Baker D."/>
            <person name="Gharbi K."/>
            <person name="Hall N."/>
            <person name="Watson M."/>
            <person name="Adriaenssens E.M."/>
            <person name="Foster-Nyarko E."/>
            <person name="Jarju S."/>
            <person name="Secka A."/>
            <person name="Antonio M."/>
            <person name="Oren A."/>
            <person name="Chaudhuri R.R."/>
            <person name="La Ragione R."/>
            <person name="Hildebrand F."/>
            <person name="Pallen M.J."/>
        </authorList>
    </citation>
    <scope>NUCLEOTIDE SEQUENCE</scope>
    <source>
        <strain evidence="4">ChiSjej4B22-8148</strain>
    </source>
</reference>
<feature type="domain" description="Inosine/uridine-preferring nucleoside hydrolase" evidence="3">
    <location>
        <begin position="10"/>
        <end position="304"/>
    </location>
</feature>
<dbReference type="CDD" id="cd02653">
    <property type="entry name" value="nuc_hydro_3"/>
    <property type="match status" value="1"/>
</dbReference>
<keyword evidence="1 4" id="KW-0378">Hydrolase</keyword>